<keyword evidence="4" id="KW-0808">Transferase</keyword>
<evidence type="ECO:0000256" key="1">
    <source>
        <dbReference type="ARBA" id="ARBA00005369"/>
    </source>
</evidence>
<gene>
    <name evidence="4" type="ORF">HLH21_07455</name>
</gene>
<dbReference type="Gene3D" id="3.40.50.150">
    <property type="entry name" value="Vaccinia Virus protein VP39"/>
    <property type="match status" value="1"/>
</dbReference>
<dbReference type="InterPro" id="IPR000682">
    <property type="entry name" value="PCMT"/>
</dbReference>
<accession>A0A7W4P6D3</accession>
<dbReference type="AlphaFoldDB" id="A0A7W4P6D3"/>
<keyword evidence="5" id="KW-1185">Reference proteome</keyword>
<evidence type="ECO:0000313" key="4">
    <source>
        <dbReference type="EMBL" id="MBB2175770.1"/>
    </source>
</evidence>
<dbReference type="Pfam" id="PF01135">
    <property type="entry name" value="PCMT"/>
    <property type="match status" value="1"/>
</dbReference>
<dbReference type="PANTHER" id="PTHR11579:SF18">
    <property type="entry name" value="PROTEIN-L-ISOASPARTATE O-METHYLTRANSFERASE"/>
    <property type="match status" value="1"/>
</dbReference>
<protein>
    <recommendedName>
        <fullName evidence="2">Protein-L-isoaspartate O-methyltransferase</fullName>
    </recommendedName>
    <alternativeName>
        <fullName evidence="3">Protein L-isoaspartyl methyltransferase</fullName>
    </alternativeName>
</protein>
<dbReference type="EMBL" id="JABEQH010000008">
    <property type="protein sequence ID" value="MBB2175770.1"/>
    <property type="molecule type" value="Genomic_DNA"/>
</dbReference>
<organism evidence="4 5">
    <name type="scientific">Gluconacetobacter johannae</name>
    <dbReference type="NCBI Taxonomy" id="112140"/>
    <lineage>
        <taxon>Bacteria</taxon>
        <taxon>Pseudomonadati</taxon>
        <taxon>Pseudomonadota</taxon>
        <taxon>Alphaproteobacteria</taxon>
        <taxon>Acetobacterales</taxon>
        <taxon>Acetobacteraceae</taxon>
        <taxon>Gluconacetobacter</taxon>
    </lineage>
</organism>
<comment type="caution">
    <text evidence="4">The sequence shown here is derived from an EMBL/GenBank/DDBJ whole genome shotgun (WGS) entry which is preliminary data.</text>
</comment>
<reference evidence="4 5" key="1">
    <citation type="submission" date="2020-04" db="EMBL/GenBank/DDBJ databases">
        <title>Description of novel Gluconacetobacter.</title>
        <authorList>
            <person name="Sombolestani A."/>
        </authorList>
    </citation>
    <scope>NUCLEOTIDE SEQUENCE [LARGE SCALE GENOMIC DNA]</scope>
    <source>
        <strain evidence="4 5">LMG 21312</strain>
    </source>
</reference>
<dbReference type="RefSeq" id="WP_182942876.1">
    <property type="nucleotide sequence ID" value="NZ_JABEQH010000008.1"/>
</dbReference>
<dbReference type="GO" id="GO:0032259">
    <property type="term" value="P:methylation"/>
    <property type="evidence" value="ECO:0007669"/>
    <property type="project" value="UniProtKB-KW"/>
</dbReference>
<evidence type="ECO:0000256" key="3">
    <source>
        <dbReference type="ARBA" id="ARBA00030757"/>
    </source>
</evidence>
<proteinExistence type="inferred from homology"/>
<dbReference type="Proteomes" id="UP000561066">
    <property type="component" value="Unassembled WGS sequence"/>
</dbReference>
<dbReference type="CDD" id="cd02440">
    <property type="entry name" value="AdoMet_MTases"/>
    <property type="match status" value="1"/>
</dbReference>
<keyword evidence="4" id="KW-0489">Methyltransferase</keyword>
<evidence type="ECO:0000313" key="5">
    <source>
        <dbReference type="Proteomes" id="UP000561066"/>
    </source>
</evidence>
<evidence type="ECO:0000256" key="2">
    <source>
        <dbReference type="ARBA" id="ARBA00013346"/>
    </source>
</evidence>
<dbReference type="SUPFAM" id="SSF53335">
    <property type="entry name" value="S-adenosyl-L-methionine-dependent methyltransferases"/>
    <property type="match status" value="1"/>
</dbReference>
<dbReference type="GO" id="GO:0005737">
    <property type="term" value="C:cytoplasm"/>
    <property type="evidence" value="ECO:0007669"/>
    <property type="project" value="TreeGrafter"/>
</dbReference>
<sequence length="226" mass="23832">MNQSALEEFALDYDAARQRMVDAQIRPVQINDPRIISAMRDLPRERCLPAPLRPFAYADQSLEIGGGRVLTEPRIVGRMVQIAAPQPGQRALVVGAGTGYVPALLARLGLHVVALESDSALSTIGKAFCATEAPQVVWRDGDLASGDAAGAPFDLIVIDGAVRAIPQALPAQLADKGRIVCVVWPEGGVASASVAERTAQGVGIRPVFDVALPLLPELVPAPVFAF</sequence>
<comment type="similarity">
    <text evidence="1">Belongs to the methyltransferase superfamily. L-isoaspartyl/D-aspartyl protein methyltransferase family.</text>
</comment>
<dbReference type="PANTHER" id="PTHR11579">
    <property type="entry name" value="PROTEIN-L-ISOASPARTATE O-METHYLTRANSFERASE"/>
    <property type="match status" value="1"/>
</dbReference>
<name>A0A7W4P6D3_9PROT</name>
<dbReference type="InterPro" id="IPR029063">
    <property type="entry name" value="SAM-dependent_MTases_sf"/>
</dbReference>
<dbReference type="GO" id="GO:0004719">
    <property type="term" value="F:protein-L-isoaspartate (D-aspartate) O-methyltransferase activity"/>
    <property type="evidence" value="ECO:0007669"/>
    <property type="project" value="InterPro"/>
</dbReference>